<evidence type="ECO:0000256" key="1">
    <source>
        <dbReference type="SAM" id="SignalP"/>
    </source>
</evidence>
<evidence type="ECO:0000313" key="3">
    <source>
        <dbReference type="Proteomes" id="UP000541558"/>
    </source>
</evidence>
<accession>A0A8H5C6W5</accession>
<sequence>MQFKSSFTASLVLIATAIGTCQAQWTEGEIELVCQTSNTSPTQSDALELANQIERMGGELCGKNQTVECWHVRSFGTASVNYCALPCAPVKTVADFIRRIANECPKSGGKVGGRVDVTHYSEGHIDLYHS</sequence>
<organism evidence="2 3">
    <name type="scientific">Ephemerocybe angulata</name>
    <dbReference type="NCBI Taxonomy" id="980116"/>
    <lineage>
        <taxon>Eukaryota</taxon>
        <taxon>Fungi</taxon>
        <taxon>Dikarya</taxon>
        <taxon>Basidiomycota</taxon>
        <taxon>Agaricomycotina</taxon>
        <taxon>Agaricomycetes</taxon>
        <taxon>Agaricomycetidae</taxon>
        <taxon>Agaricales</taxon>
        <taxon>Agaricineae</taxon>
        <taxon>Psathyrellaceae</taxon>
        <taxon>Ephemerocybe</taxon>
    </lineage>
</organism>
<comment type="caution">
    <text evidence="2">The sequence shown here is derived from an EMBL/GenBank/DDBJ whole genome shotgun (WGS) entry which is preliminary data.</text>
</comment>
<name>A0A8H5C6W5_9AGAR</name>
<dbReference type="AlphaFoldDB" id="A0A8H5C6W5"/>
<dbReference type="Proteomes" id="UP000541558">
    <property type="component" value="Unassembled WGS sequence"/>
</dbReference>
<keyword evidence="3" id="KW-1185">Reference proteome</keyword>
<dbReference type="EMBL" id="JAACJK010000060">
    <property type="protein sequence ID" value="KAF5335799.1"/>
    <property type="molecule type" value="Genomic_DNA"/>
</dbReference>
<reference evidence="2 3" key="1">
    <citation type="journal article" date="2020" name="ISME J.">
        <title>Uncovering the hidden diversity of litter-decomposition mechanisms in mushroom-forming fungi.</title>
        <authorList>
            <person name="Floudas D."/>
            <person name="Bentzer J."/>
            <person name="Ahren D."/>
            <person name="Johansson T."/>
            <person name="Persson P."/>
            <person name="Tunlid A."/>
        </authorList>
    </citation>
    <scope>NUCLEOTIDE SEQUENCE [LARGE SCALE GENOMIC DNA]</scope>
    <source>
        <strain evidence="2 3">CBS 175.51</strain>
    </source>
</reference>
<evidence type="ECO:0000313" key="2">
    <source>
        <dbReference type="EMBL" id="KAF5335799.1"/>
    </source>
</evidence>
<dbReference type="OrthoDB" id="4521797at2759"/>
<keyword evidence="1" id="KW-0732">Signal</keyword>
<proteinExistence type="predicted"/>
<feature type="signal peptide" evidence="1">
    <location>
        <begin position="1"/>
        <end position="23"/>
    </location>
</feature>
<feature type="chain" id="PRO_5034849488" evidence="1">
    <location>
        <begin position="24"/>
        <end position="130"/>
    </location>
</feature>
<gene>
    <name evidence="2" type="ORF">D9611_009616</name>
</gene>
<protein>
    <submittedName>
        <fullName evidence="2">Uncharacterized protein</fullName>
    </submittedName>
</protein>